<evidence type="ECO:0000313" key="2">
    <source>
        <dbReference type="EMBL" id="CAG9120846.1"/>
    </source>
</evidence>
<keyword evidence="3" id="KW-1185">Reference proteome</keyword>
<dbReference type="AlphaFoldDB" id="A0A8S4EY71"/>
<reference evidence="2" key="1">
    <citation type="submission" date="2020-11" db="EMBL/GenBank/DDBJ databases">
        <authorList>
            <person name="Whiteford S."/>
        </authorList>
    </citation>
    <scope>NUCLEOTIDE SEQUENCE</scope>
</reference>
<feature type="signal peptide" evidence="1">
    <location>
        <begin position="1"/>
        <end position="27"/>
    </location>
</feature>
<dbReference type="EMBL" id="CAJHNJ030000024">
    <property type="protein sequence ID" value="CAG9120846.1"/>
    <property type="molecule type" value="Genomic_DNA"/>
</dbReference>
<proteinExistence type="predicted"/>
<name>A0A8S4EY71_PLUXY</name>
<keyword evidence="1" id="KW-0732">Signal</keyword>
<accession>A0A8S4EY71</accession>
<organism evidence="2 3">
    <name type="scientific">Plutella xylostella</name>
    <name type="common">Diamondback moth</name>
    <name type="synonym">Plutella maculipennis</name>
    <dbReference type="NCBI Taxonomy" id="51655"/>
    <lineage>
        <taxon>Eukaryota</taxon>
        <taxon>Metazoa</taxon>
        <taxon>Ecdysozoa</taxon>
        <taxon>Arthropoda</taxon>
        <taxon>Hexapoda</taxon>
        <taxon>Insecta</taxon>
        <taxon>Pterygota</taxon>
        <taxon>Neoptera</taxon>
        <taxon>Endopterygota</taxon>
        <taxon>Lepidoptera</taxon>
        <taxon>Glossata</taxon>
        <taxon>Ditrysia</taxon>
        <taxon>Yponomeutoidea</taxon>
        <taxon>Plutellidae</taxon>
        <taxon>Plutella</taxon>
    </lineage>
</organism>
<feature type="chain" id="PRO_5035719510" evidence="1">
    <location>
        <begin position="28"/>
        <end position="205"/>
    </location>
</feature>
<evidence type="ECO:0000313" key="3">
    <source>
        <dbReference type="Proteomes" id="UP000653454"/>
    </source>
</evidence>
<dbReference type="KEGG" id="pxy:105398721"/>
<comment type="caution">
    <text evidence="2">The sequence shown here is derived from an EMBL/GenBank/DDBJ whole genome shotgun (WGS) entry which is preliminary data.</text>
</comment>
<evidence type="ECO:0000256" key="1">
    <source>
        <dbReference type="SAM" id="SignalP"/>
    </source>
</evidence>
<dbReference type="Proteomes" id="UP000653454">
    <property type="component" value="Unassembled WGS sequence"/>
</dbReference>
<gene>
    <name evidence="2" type="ORF">PLXY2_LOCUS7200</name>
</gene>
<protein>
    <submittedName>
        <fullName evidence="2">(diamondback moth) hypothetical protein</fullName>
    </submittedName>
</protein>
<sequence>MNCNKLLGLCFSTLIVIVVFLNGSADAVLMAKKSINMQPVSRHSVTRQKHQTKEVPKQFEITSDDHAVETFQKYIRDISKMNPRSNVTYLYKIKVEPQKTYKTTIKKKSKKYQVPLKKQSMHLSTHELVMKRMVEEKEKEQTSEPKKKQVNVNVSATTEVEEVSTTRSPHALKYKPVLNKIHRIKKSKFGSKPVKSMVSTFVSKV</sequence>